<protein>
    <submittedName>
        <fullName evidence="8">Ferredoxin</fullName>
    </submittedName>
</protein>
<keyword evidence="3" id="KW-0479">Metal-binding</keyword>
<accession>A0A7I7XTF8</accession>
<evidence type="ECO:0000256" key="3">
    <source>
        <dbReference type="ARBA" id="ARBA00022723"/>
    </source>
</evidence>
<keyword evidence="9" id="KW-1185">Reference proteome</keyword>
<evidence type="ECO:0000256" key="1">
    <source>
        <dbReference type="ARBA" id="ARBA00001927"/>
    </source>
</evidence>
<dbReference type="AlphaFoldDB" id="A0A7I7XTF8"/>
<evidence type="ECO:0000256" key="7">
    <source>
        <dbReference type="ARBA" id="ARBA00023291"/>
    </source>
</evidence>
<dbReference type="OrthoDB" id="3215519at2"/>
<dbReference type="PANTHER" id="PTHR36923">
    <property type="entry name" value="FERREDOXIN"/>
    <property type="match status" value="1"/>
</dbReference>
<dbReference type="SUPFAM" id="SSF54862">
    <property type="entry name" value="4Fe-4S ferredoxins"/>
    <property type="match status" value="1"/>
</dbReference>
<dbReference type="Gene3D" id="3.30.70.20">
    <property type="match status" value="1"/>
</dbReference>
<evidence type="ECO:0000256" key="6">
    <source>
        <dbReference type="ARBA" id="ARBA00023014"/>
    </source>
</evidence>
<evidence type="ECO:0000256" key="4">
    <source>
        <dbReference type="ARBA" id="ARBA00022982"/>
    </source>
</evidence>
<reference evidence="8" key="2">
    <citation type="submission" date="2020-02" db="EMBL/GenBank/DDBJ databases">
        <authorList>
            <person name="Matsumoto Y."/>
            <person name="Motooka D."/>
            <person name="Nakamura S."/>
        </authorList>
    </citation>
    <scope>NUCLEOTIDE SEQUENCE</scope>
    <source>
        <strain evidence="8">JCM 13671</strain>
    </source>
</reference>
<keyword evidence="4" id="KW-0249">Electron transport</keyword>
<dbReference type="InterPro" id="IPR017896">
    <property type="entry name" value="4Fe4S_Fe-S-bd"/>
</dbReference>
<dbReference type="PROSITE" id="PS51379">
    <property type="entry name" value="4FE4S_FER_2"/>
    <property type="match status" value="1"/>
</dbReference>
<dbReference type="EMBL" id="AP022612">
    <property type="protein sequence ID" value="BBZ32549.1"/>
    <property type="molecule type" value="Genomic_DNA"/>
</dbReference>
<dbReference type="Proteomes" id="UP000466931">
    <property type="component" value="Chromosome"/>
</dbReference>
<sequence length="64" mass="6612">MRAHVDSDVCAGHGDCVATCGTVFTLTDDGYAEAIADEIPLAAVESVRAAAEHCPEHAINIDEG</sequence>
<comment type="cofactor">
    <cofactor evidence="1">
        <name>[3Fe-4S] cluster</name>
        <dbReference type="ChEBI" id="CHEBI:21137"/>
    </cofactor>
</comment>
<dbReference type="PANTHER" id="PTHR36923:SF3">
    <property type="entry name" value="FERREDOXIN"/>
    <property type="match status" value="1"/>
</dbReference>
<keyword evidence="5" id="KW-0408">Iron</keyword>
<dbReference type="GO" id="GO:0046872">
    <property type="term" value="F:metal ion binding"/>
    <property type="evidence" value="ECO:0007669"/>
    <property type="project" value="UniProtKB-KW"/>
</dbReference>
<dbReference type="GO" id="GO:0051538">
    <property type="term" value="F:3 iron, 4 sulfur cluster binding"/>
    <property type="evidence" value="ECO:0007669"/>
    <property type="project" value="UniProtKB-KW"/>
</dbReference>
<evidence type="ECO:0000313" key="8">
    <source>
        <dbReference type="EMBL" id="BBZ32549.1"/>
    </source>
</evidence>
<keyword evidence="6" id="KW-0411">Iron-sulfur</keyword>
<keyword evidence="7" id="KW-0003">3Fe-4S</keyword>
<keyword evidence="2" id="KW-0813">Transport</keyword>
<proteinExistence type="predicted"/>
<organism evidence="8 9">
    <name type="scientific">Mycolicibacterium confluentis</name>
    <dbReference type="NCBI Taxonomy" id="28047"/>
    <lineage>
        <taxon>Bacteria</taxon>
        <taxon>Bacillati</taxon>
        <taxon>Actinomycetota</taxon>
        <taxon>Actinomycetes</taxon>
        <taxon>Mycobacteriales</taxon>
        <taxon>Mycobacteriaceae</taxon>
        <taxon>Mycolicibacterium</taxon>
    </lineage>
</organism>
<gene>
    <name evidence="8" type="ORF">MCNF_11540</name>
</gene>
<evidence type="ECO:0000256" key="2">
    <source>
        <dbReference type="ARBA" id="ARBA00022448"/>
    </source>
</evidence>
<dbReference type="Pfam" id="PF13459">
    <property type="entry name" value="Fer4_15"/>
    <property type="match status" value="1"/>
</dbReference>
<name>A0A7I7XTF8_9MYCO</name>
<dbReference type="InterPro" id="IPR051269">
    <property type="entry name" value="Fe-S_cluster_ET"/>
</dbReference>
<evidence type="ECO:0000313" key="9">
    <source>
        <dbReference type="Proteomes" id="UP000466931"/>
    </source>
</evidence>
<reference evidence="8" key="1">
    <citation type="journal article" date="2019" name="Emerg. Microbes Infect.">
        <title>Comprehensive subspecies identification of 175 nontuberculous mycobacteria species based on 7547 genomic profiles.</title>
        <authorList>
            <person name="Matsumoto Y."/>
            <person name="Kinjo T."/>
            <person name="Motooka D."/>
            <person name="Nabeya D."/>
            <person name="Jung N."/>
            <person name="Uechi K."/>
            <person name="Horii T."/>
            <person name="Iida T."/>
            <person name="Fujita J."/>
            <person name="Nakamura S."/>
        </authorList>
    </citation>
    <scope>NUCLEOTIDE SEQUENCE [LARGE SCALE GENOMIC DNA]</scope>
    <source>
        <strain evidence="8">JCM 13671</strain>
    </source>
</reference>
<dbReference type="RefSeq" id="WP_085152839.1">
    <property type="nucleotide sequence ID" value="NZ_AP022612.1"/>
</dbReference>
<evidence type="ECO:0000256" key="5">
    <source>
        <dbReference type="ARBA" id="ARBA00023004"/>
    </source>
</evidence>